<dbReference type="Proteomes" id="UP000467148">
    <property type="component" value="Chromosome"/>
</dbReference>
<dbReference type="PANTHER" id="PTHR46766:SF1">
    <property type="entry name" value="GLUTAMINE-RICH PROTEIN 2"/>
    <property type="match status" value="1"/>
</dbReference>
<organism evidence="6 7">
    <name type="scientific">Mycolicibacterium helvum</name>
    <dbReference type="NCBI Taxonomy" id="1534349"/>
    <lineage>
        <taxon>Bacteria</taxon>
        <taxon>Bacillati</taxon>
        <taxon>Actinomycetota</taxon>
        <taxon>Actinomycetes</taxon>
        <taxon>Mycobacteriales</taxon>
        <taxon>Mycobacteriaceae</taxon>
        <taxon>Mycolicibacterium</taxon>
    </lineage>
</organism>
<name>A0A7I7TAX4_9MYCO</name>
<evidence type="ECO:0000313" key="7">
    <source>
        <dbReference type="Proteomes" id="UP000467148"/>
    </source>
</evidence>
<keyword evidence="3" id="KW-0472">Membrane</keyword>
<proteinExistence type="inferred from homology"/>
<dbReference type="Gene3D" id="1.20.1260.20">
    <property type="entry name" value="PPE superfamily"/>
    <property type="match status" value="1"/>
</dbReference>
<feature type="transmembrane region" description="Helical" evidence="3">
    <location>
        <begin position="249"/>
        <end position="274"/>
    </location>
</feature>
<evidence type="ECO:0000256" key="3">
    <source>
        <dbReference type="SAM" id="Phobius"/>
    </source>
</evidence>
<feature type="region of interest" description="Disordered" evidence="2">
    <location>
        <begin position="431"/>
        <end position="477"/>
    </location>
</feature>
<keyword evidence="3" id="KW-0812">Transmembrane</keyword>
<dbReference type="AlphaFoldDB" id="A0A7I7TAX4"/>
<dbReference type="FunFam" id="1.20.1260.20:FF:000001">
    <property type="entry name" value="PPE family protein PPE41"/>
    <property type="match status" value="1"/>
</dbReference>
<feature type="domain" description="PPE-PPW subfamily C-terminal" evidence="5">
    <location>
        <begin position="423"/>
        <end position="466"/>
    </location>
</feature>
<dbReference type="InterPro" id="IPR000030">
    <property type="entry name" value="PPE_dom"/>
</dbReference>
<reference evidence="6 7" key="1">
    <citation type="journal article" date="2019" name="Emerg. Microbes Infect.">
        <title>Comprehensive subspecies identification of 175 nontuberculous mycobacteria species based on 7547 genomic profiles.</title>
        <authorList>
            <person name="Matsumoto Y."/>
            <person name="Kinjo T."/>
            <person name="Motooka D."/>
            <person name="Nabeya D."/>
            <person name="Jung N."/>
            <person name="Uechi K."/>
            <person name="Horii T."/>
            <person name="Iida T."/>
            <person name="Fujita J."/>
            <person name="Nakamura S."/>
        </authorList>
    </citation>
    <scope>NUCLEOTIDE SEQUENCE [LARGE SCALE GENOMIC DNA]</scope>
    <source>
        <strain evidence="6 7">JCM 30396</strain>
    </source>
</reference>
<dbReference type="InterPro" id="IPR043641">
    <property type="entry name" value="PPE-PPW_C"/>
</dbReference>
<keyword evidence="3" id="KW-1133">Transmembrane helix</keyword>
<evidence type="ECO:0000256" key="1">
    <source>
        <dbReference type="ARBA" id="ARBA00010652"/>
    </source>
</evidence>
<dbReference type="KEGG" id="mhev:MHEL_38320"/>
<feature type="compositionally biased region" description="Low complexity" evidence="2">
    <location>
        <begin position="433"/>
        <end position="446"/>
    </location>
</feature>
<keyword evidence="7" id="KW-1185">Reference proteome</keyword>
<evidence type="ECO:0000313" key="6">
    <source>
        <dbReference type="EMBL" id="BBY65589.1"/>
    </source>
</evidence>
<dbReference type="GO" id="GO:0052572">
    <property type="term" value="P:response to host immune response"/>
    <property type="evidence" value="ECO:0007669"/>
    <property type="project" value="TreeGrafter"/>
</dbReference>
<feature type="region of interest" description="Disordered" evidence="2">
    <location>
        <begin position="293"/>
        <end position="331"/>
    </location>
</feature>
<dbReference type="SUPFAM" id="SSF140459">
    <property type="entry name" value="PE/PPE dimer-like"/>
    <property type="match status" value="1"/>
</dbReference>
<evidence type="ECO:0000259" key="4">
    <source>
        <dbReference type="Pfam" id="PF00823"/>
    </source>
</evidence>
<dbReference type="InterPro" id="IPR038332">
    <property type="entry name" value="PPE_sf"/>
</dbReference>
<dbReference type="PANTHER" id="PTHR46766">
    <property type="entry name" value="GLUTAMINE-RICH PROTEIN 2"/>
    <property type="match status" value="1"/>
</dbReference>
<accession>A0A7I7TAX4</accession>
<sequence length="477" mass="48922">MTAPVWMAVPPEVHSALLISGPGPGSLLAAAEKWQELSLVYGDAAAELTRLLAEVQASSWQGPSSAQYAAAHVPYLAWLERASINSAIAAASHNAIAAAYSTALATMPTLAELAANHIAHGVLIGTNFFGINTIPIAVNEADYARMWVQAAETMTVYQLVTETATAGIPPTDPAPPILAPGAEAASAQQTTVNSISQLIKDILDFIADPYKYFRAFFEQLGFGPAAVALLTAMAAVVYEVLWIPYYASYGLLLLPFFLPALSALSALAALGLLLNREPAFDWLPVPDAASGAPNAEPTMVPGVPLAPATAPTASPQAANPAPSATAPTTAASPAPAAAPLYVVPPLTPPAVGAGPKSDAKASDSMSEAVAAIAAARAAAAARRRHRQTSKSRTGARGYRYEFLDQPLDMDGGPPDEASGISAAGSHGAGQLGFAGATTTTGVTATGLRRRASDDEKSSVPMLPSGWVSDVDAAPKQE</sequence>
<feature type="domain" description="PPE" evidence="4">
    <location>
        <begin position="6"/>
        <end position="166"/>
    </location>
</feature>
<comment type="similarity">
    <text evidence="1">Belongs to the mycobacterial PPE family.</text>
</comment>
<evidence type="ECO:0000256" key="2">
    <source>
        <dbReference type="SAM" id="MobiDB-lite"/>
    </source>
</evidence>
<protein>
    <submittedName>
        <fullName evidence="6">PPE family protein</fullName>
    </submittedName>
</protein>
<evidence type="ECO:0000259" key="5">
    <source>
        <dbReference type="Pfam" id="PF18878"/>
    </source>
</evidence>
<feature type="transmembrane region" description="Helical" evidence="3">
    <location>
        <begin position="220"/>
        <end position="243"/>
    </location>
</feature>
<dbReference type="Pfam" id="PF18878">
    <property type="entry name" value="PPE-PPW"/>
    <property type="match status" value="1"/>
</dbReference>
<feature type="compositionally biased region" description="Low complexity" evidence="2">
    <location>
        <begin position="303"/>
        <end position="331"/>
    </location>
</feature>
<gene>
    <name evidence="6" type="primary">PPE</name>
    <name evidence="6" type="ORF">MHEL_38320</name>
</gene>
<dbReference type="EMBL" id="AP022596">
    <property type="protein sequence ID" value="BBY65589.1"/>
    <property type="molecule type" value="Genomic_DNA"/>
</dbReference>
<dbReference type="Pfam" id="PF00823">
    <property type="entry name" value="PPE"/>
    <property type="match status" value="1"/>
</dbReference>